<keyword evidence="1" id="KW-0812">Transmembrane</keyword>
<reference evidence="3" key="1">
    <citation type="journal article" date="2014" name="Proc. Natl. Acad. Sci. U.S.A.">
        <title>Extensive sampling of basidiomycete genomes demonstrates inadequacy of the white-rot/brown-rot paradigm for wood decay fungi.</title>
        <authorList>
            <person name="Riley R."/>
            <person name="Salamov A.A."/>
            <person name="Brown D.W."/>
            <person name="Nagy L.G."/>
            <person name="Floudas D."/>
            <person name="Held B.W."/>
            <person name="Levasseur A."/>
            <person name="Lombard V."/>
            <person name="Morin E."/>
            <person name="Otillar R."/>
            <person name="Lindquist E.A."/>
            <person name="Sun H."/>
            <person name="LaButti K.M."/>
            <person name="Schmutz J."/>
            <person name="Jabbour D."/>
            <person name="Luo H."/>
            <person name="Baker S.E."/>
            <person name="Pisabarro A.G."/>
            <person name="Walton J.D."/>
            <person name="Blanchette R.A."/>
            <person name="Henrissat B."/>
            <person name="Martin F."/>
            <person name="Cullen D."/>
            <person name="Hibbett D.S."/>
            <person name="Grigoriev I.V."/>
        </authorList>
    </citation>
    <scope>NUCLEOTIDE SEQUENCE [LARGE SCALE GENOMIC DNA]</scope>
    <source>
        <strain evidence="3">CBS 339.88</strain>
    </source>
</reference>
<dbReference type="HOGENOM" id="CLU_2757938_0_0_1"/>
<dbReference type="AlphaFoldDB" id="A0A067TBX2"/>
<gene>
    <name evidence="2" type="ORF">GALMADRAFT_446559</name>
</gene>
<proteinExistence type="predicted"/>
<protein>
    <submittedName>
        <fullName evidence="2">Uncharacterized protein</fullName>
    </submittedName>
</protein>
<dbReference type="Proteomes" id="UP000027222">
    <property type="component" value="Unassembled WGS sequence"/>
</dbReference>
<evidence type="ECO:0000313" key="2">
    <source>
        <dbReference type="EMBL" id="KDR76453.1"/>
    </source>
</evidence>
<organism evidence="2 3">
    <name type="scientific">Galerina marginata (strain CBS 339.88)</name>
    <dbReference type="NCBI Taxonomy" id="685588"/>
    <lineage>
        <taxon>Eukaryota</taxon>
        <taxon>Fungi</taxon>
        <taxon>Dikarya</taxon>
        <taxon>Basidiomycota</taxon>
        <taxon>Agaricomycotina</taxon>
        <taxon>Agaricomycetes</taxon>
        <taxon>Agaricomycetidae</taxon>
        <taxon>Agaricales</taxon>
        <taxon>Agaricineae</taxon>
        <taxon>Strophariaceae</taxon>
        <taxon>Galerina</taxon>
    </lineage>
</organism>
<name>A0A067TBX2_GALM3</name>
<evidence type="ECO:0000313" key="3">
    <source>
        <dbReference type="Proteomes" id="UP000027222"/>
    </source>
</evidence>
<keyword evidence="3" id="KW-1185">Reference proteome</keyword>
<accession>A0A067TBX2</accession>
<keyword evidence="1" id="KW-0472">Membrane</keyword>
<dbReference type="EMBL" id="KL142378">
    <property type="protein sequence ID" value="KDR76453.1"/>
    <property type="molecule type" value="Genomic_DNA"/>
</dbReference>
<feature type="transmembrane region" description="Helical" evidence="1">
    <location>
        <begin position="36"/>
        <end position="60"/>
    </location>
</feature>
<keyword evidence="1" id="KW-1133">Transmembrane helix</keyword>
<sequence>MVELSITWKLSSQSQRICDRTSELCMVRFCEWQASWVFLVSLKVAACTTAFLGLSLKLSLNFSRAFENKK</sequence>
<evidence type="ECO:0000256" key="1">
    <source>
        <dbReference type="SAM" id="Phobius"/>
    </source>
</evidence>